<proteinExistence type="evidence at transcript level"/>
<evidence type="ECO:0000256" key="3">
    <source>
        <dbReference type="ARBA" id="ARBA00023295"/>
    </source>
</evidence>
<dbReference type="InterPro" id="IPR018087">
    <property type="entry name" value="Glyco_hydro_5_CS"/>
</dbReference>
<dbReference type="Pfam" id="PF00150">
    <property type="entry name" value="Cellulase"/>
    <property type="match status" value="1"/>
</dbReference>
<feature type="chain" id="PRO_5003877039" evidence="5">
    <location>
        <begin position="23"/>
        <end position="325"/>
    </location>
</feature>
<evidence type="ECO:0000259" key="6">
    <source>
        <dbReference type="Pfam" id="PF00150"/>
    </source>
</evidence>
<evidence type="ECO:0000256" key="5">
    <source>
        <dbReference type="SAM" id="SignalP"/>
    </source>
</evidence>
<keyword evidence="2 4" id="KW-0378">Hydrolase</keyword>
<comment type="similarity">
    <text evidence="1 4">Belongs to the glycosyl hydrolase 5 (cellulase A) family.</text>
</comment>
<dbReference type="InterPro" id="IPR017853">
    <property type="entry name" value="GH"/>
</dbReference>
<dbReference type="Gene3D" id="3.20.20.80">
    <property type="entry name" value="Glycosidases"/>
    <property type="match status" value="1"/>
</dbReference>
<evidence type="ECO:0000313" key="7">
    <source>
        <dbReference type="EMBL" id="AFN89566.1"/>
    </source>
</evidence>
<dbReference type="GO" id="GO:0000272">
    <property type="term" value="P:polysaccharide catabolic process"/>
    <property type="evidence" value="ECO:0007669"/>
    <property type="project" value="InterPro"/>
</dbReference>
<organism evidence="7">
    <name type="scientific">Anoplophora chinensis</name>
    <name type="common">Citrus longhorn beetle</name>
    <dbReference type="NCBI Taxonomy" id="217632"/>
    <lineage>
        <taxon>Eukaryota</taxon>
        <taxon>Metazoa</taxon>
        <taxon>Ecdysozoa</taxon>
        <taxon>Arthropoda</taxon>
        <taxon>Hexapoda</taxon>
        <taxon>Insecta</taxon>
        <taxon>Pterygota</taxon>
        <taxon>Neoptera</taxon>
        <taxon>Endopterygota</taxon>
        <taxon>Coleoptera</taxon>
        <taxon>Polyphaga</taxon>
        <taxon>Cucujiformia</taxon>
        <taxon>Chrysomeloidea</taxon>
        <taxon>Cerambycidae</taxon>
        <taxon>Lamiinae</taxon>
        <taxon>Lamiini</taxon>
        <taxon>Anoplophora</taxon>
    </lineage>
</organism>
<dbReference type="InterPro" id="IPR001547">
    <property type="entry name" value="Glyco_hydro_5"/>
</dbReference>
<dbReference type="GO" id="GO:0008810">
    <property type="term" value="F:cellulase activity"/>
    <property type="evidence" value="ECO:0007669"/>
    <property type="project" value="UniProtKB-EC"/>
</dbReference>
<reference evidence="7" key="2">
    <citation type="journal article" date="2012" name="Insect Biochem. Mol. Biol.">
        <title>A novel exo-cellulase from white spotted longhorn beetle (Anoplophora malasiaca).</title>
        <authorList>
            <person name="Chang C.J."/>
            <person name="Wu C.P."/>
            <person name="Lu S.C."/>
            <person name="Chao A.L."/>
            <person name="Ho T.H."/>
            <person name="Yu S.M."/>
            <person name="Chao Y.C."/>
        </authorList>
    </citation>
    <scope>NUCLEOTIDE SEQUENCE</scope>
</reference>
<reference evidence="7" key="1">
    <citation type="submission" date="2011-08" db="EMBL/GenBank/DDBJ databases">
        <title>Novel insect cellulases from white spotted longhorn beetle exhibit high glucanase activities and enzymatic synergism in cellulose hydrolysis.</title>
        <authorList>
            <person name="Chao Y.-C."/>
            <person name="Chang C.-J."/>
        </authorList>
    </citation>
    <scope>NUCLEOTIDE SEQUENCE</scope>
</reference>
<dbReference type="AlphaFoldDB" id="K4GMM5"/>
<evidence type="ECO:0000256" key="2">
    <source>
        <dbReference type="ARBA" id="ARBA00022801"/>
    </source>
</evidence>
<protein>
    <submittedName>
        <fullName evidence="7">Cellulase 5B</fullName>
        <ecNumber evidence="7">3.2.1.4</ecNumber>
    </submittedName>
</protein>
<dbReference type="PANTHER" id="PTHR34142:SF1">
    <property type="entry name" value="GLYCOSIDE HYDROLASE FAMILY 5 DOMAIN-CONTAINING PROTEIN"/>
    <property type="match status" value="1"/>
</dbReference>
<keyword evidence="5" id="KW-0732">Signal</keyword>
<sequence>MNKSILSICLVVLALYIDSSISKDAGQETVSKHGKLSVKGANIVNQNGEIVQLKGMCLYWSIWKPQYWNEETVQGIHDSCHSNVIRASMGVETNDGGYLTDPDGQMKLVETVIEAAIKHDLYIIVDWHEEKAGTHQTQAVDFFDKISKKYGSYPNLMYETFNEPTTQSWSSVLKPYHEAVIKAIRANDPDNIIICGTGQWSQRVDEAADDPITSYSNIMYTLHFYAGTHKQWLRDLTQGAIDKGLPIFVTEYGTDNVDVVNWVDPEESQLWWDFCDKNNLSYTNWAICDVAEASAALIADTPPNKVCQQDYLTESGLLVVAQNKK</sequence>
<accession>K4GMM5</accession>
<dbReference type="EMBL" id="JN581572">
    <property type="protein sequence ID" value="AFN89566.1"/>
    <property type="molecule type" value="mRNA"/>
</dbReference>
<keyword evidence="3 4" id="KW-0326">Glycosidase</keyword>
<name>K4GMM5_ANOCN</name>
<evidence type="ECO:0000256" key="1">
    <source>
        <dbReference type="ARBA" id="ARBA00005641"/>
    </source>
</evidence>
<evidence type="ECO:0000256" key="4">
    <source>
        <dbReference type="RuleBase" id="RU361153"/>
    </source>
</evidence>
<feature type="domain" description="Glycoside hydrolase family 5" evidence="6">
    <location>
        <begin position="44"/>
        <end position="288"/>
    </location>
</feature>
<feature type="signal peptide" evidence="5">
    <location>
        <begin position="1"/>
        <end position="22"/>
    </location>
</feature>
<dbReference type="EC" id="3.2.1.4" evidence="7"/>
<dbReference type="PROSITE" id="PS00659">
    <property type="entry name" value="GLYCOSYL_HYDROL_F5"/>
    <property type="match status" value="1"/>
</dbReference>
<dbReference type="PANTHER" id="PTHR34142">
    <property type="entry name" value="ENDO-BETA-1,4-GLUCANASE A"/>
    <property type="match status" value="1"/>
</dbReference>
<dbReference type="SUPFAM" id="SSF51445">
    <property type="entry name" value="(Trans)glycosidases"/>
    <property type="match status" value="1"/>
</dbReference>
<dbReference type="SMR" id="K4GMM5"/>